<evidence type="ECO:0000256" key="1">
    <source>
        <dbReference type="ARBA" id="ARBA00009995"/>
    </source>
</evidence>
<feature type="domain" description="Glycosyltransferase N-terminal" evidence="4">
    <location>
        <begin position="19"/>
        <end position="195"/>
    </location>
</feature>
<dbReference type="InterPro" id="IPR002213">
    <property type="entry name" value="UDP_glucos_trans"/>
</dbReference>
<dbReference type="PANTHER" id="PTHR48044:SF22">
    <property type="entry name" value="GLYCOSYLTRANSFERASE"/>
    <property type="match status" value="1"/>
</dbReference>
<dbReference type="Pfam" id="PF00201">
    <property type="entry name" value="UDPGT"/>
    <property type="match status" value="1"/>
</dbReference>
<dbReference type="EMBL" id="CACRZD030000037">
    <property type="protein sequence ID" value="CAA6673925.1"/>
    <property type="molecule type" value="Genomic_DNA"/>
</dbReference>
<dbReference type="Proteomes" id="UP001189122">
    <property type="component" value="Unassembled WGS sequence"/>
</dbReference>
<evidence type="ECO:0000313" key="5">
    <source>
        <dbReference type="EMBL" id="CAA6673925.1"/>
    </source>
</evidence>
<keyword evidence="2" id="KW-0808">Transferase</keyword>
<dbReference type="Gene3D" id="3.40.50.2000">
    <property type="entry name" value="Glycogen Phosphorylase B"/>
    <property type="match status" value="2"/>
</dbReference>
<gene>
    <name evidence="5" type="ORF">SI7747_UN020283</name>
</gene>
<evidence type="ECO:0000259" key="4">
    <source>
        <dbReference type="Pfam" id="PF26168"/>
    </source>
</evidence>
<sequence length="435" mass="46783">MGRGTEGPAAAVSAAKKAEVVVVMVPFPAQGHLNQMLHLSRLLADHGGVTVHFAGSATHNRQARVRLNSWELDTFVNIHPNTPVKFPSHLQPSFEASSQLQAPLGSLLRSLSATSRRVAVVHDSLMSFAAEEASLIPNGEAYVFHSVSAFALLHYLWAARGKAGGGRSLAALPLLPIDGCFTAEFVDFIRQQYQRTPPPAGGSSTPAAIWRAKLLRSGPVQPGGTRPFNPRHRPLLRWLDAQPPESVVYVSFGTTSSMPDRQIRELAAGLERSGQRFIWVLRDADRGDIFAAAGDGGGTEDRCQLPVGFEKRVADVGVVVRDWAPQLDILGHRSTALFLSHCGWNSCMESLSMGVPGGVAHAFGPAGNAPPAHGAAQGRRPRAGLAAEGGDGAVRRRRGGYPESDGHRRREGDKEAGTGRRHHHPLLRLRGRRLL</sequence>
<dbReference type="Pfam" id="PF26168">
    <property type="entry name" value="Glyco_transf_N"/>
    <property type="match status" value="1"/>
</dbReference>
<comment type="similarity">
    <text evidence="1">Belongs to the UDP-glycosyltransferase family.</text>
</comment>
<accession>A0ABN7E7S6</accession>
<dbReference type="InterPro" id="IPR058980">
    <property type="entry name" value="Glyco_transf_N"/>
</dbReference>
<evidence type="ECO:0000256" key="3">
    <source>
        <dbReference type="SAM" id="MobiDB-lite"/>
    </source>
</evidence>
<dbReference type="PANTHER" id="PTHR48044">
    <property type="entry name" value="GLYCOSYLTRANSFERASE"/>
    <property type="match status" value="1"/>
</dbReference>
<comment type="caution">
    <text evidence="5">The sequence shown here is derived from an EMBL/GenBank/DDBJ whole genome shotgun (WGS) entry which is preliminary data.</text>
</comment>
<protein>
    <recommendedName>
        <fullName evidence="4">Glycosyltransferase N-terminal domain-containing protein</fullName>
    </recommendedName>
</protein>
<name>A0ABN7E7S6_SPIIN</name>
<reference evidence="6" key="1">
    <citation type="journal article" date="2020" name="Sci. Rep.">
        <title>Chromosome-scale genome assembly for the duckweed Spirodela intermedia, integrating cytogenetic maps, PacBio and Oxford Nanopore libraries.</title>
        <authorList>
            <person name="Hoang P.T.N."/>
            <person name="Fiebig A."/>
            <person name="Novak P."/>
            <person name="Macas J."/>
            <person name="Cao H.X."/>
            <person name="Stepanenko A."/>
            <person name="Chen G."/>
            <person name="Borisjuk N."/>
            <person name="Scholz U."/>
            <person name="Schubert I."/>
        </authorList>
    </citation>
    <scope>NUCLEOTIDE SEQUENCE [LARGE SCALE GENOMIC DNA]</scope>
</reference>
<proteinExistence type="inferred from homology"/>
<evidence type="ECO:0000256" key="2">
    <source>
        <dbReference type="ARBA" id="ARBA00022679"/>
    </source>
</evidence>
<dbReference type="SUPFAM" id="SSF53756">
    <property type="entry name" value="UDP-Glycosyltransferase/glycogen phosphorylase"/>
    <property type="match status" value="1"/>
</dbReference>
<feature type="compositionally biased region" description="Basic and acidic residues" evidence="3">
    <location>
        <begin position="404"/>
        <end position="418"/>
    </location>
</feature>
<keyword evidence="6" id="KW-1185">Reference proteome</keyword>
<dbReference type="CDD" id="cd03784">
    <property type="entry name" value="GT1_Gtf-like"/>
    <property type="match status" value="1"/>
</dbReference>
<evidence type="ECO:0000313" key="6">
    <source>
        <dbReference type="Proteomes" id="UP001189122"/>
    </source>
</evidence>
<feature type="region of interest" description="Disordered" evidence="3">
    <location>
        <begin position="369"/>
        <end position="423"/>
    </location>
</feature>
<organism evidence="5 6">
    <name type="scientific">Spirodela intermedia</name>
    <name type="common">Intermediate duckweed</name>
    <dbReference type="NCBI Taxonomy" id="51605"/>
    <lineage>
        <taxon>Eukaryota</taxon>
        <taxon>Viridiplantae</taxon>
        <taxon>Streptophyta</taxon>
        <taxon>Embryophyta</taxon>
        <taxon>Tracheophyta</taxon>
        <taxon>Spermatophyta</taxon>
        <taxon>Magnoliopsida</taxon>
        <taxon>Liliopsida</taxon>
        <taxon>Araceae</taxon>
        <taxon>Lemnoideae</taxon>
        <taxon>Spirodela</taxon>
    </lineage>
</organism>